<dbReference type="PANTHER" id="PTHR43649:SF32">
    <property type="entry name" value="SUGAR BINDING SECRETED PROTEIN"/>
    <property type="match status" value="1"/>
</dbReference>
<evidence type="ECO:0000313" key="2">
    <source>
        <dbReference type="Proteomes" id="UP000031014"/>
    </source>
</evidence>
<proteinExistence type="predicted"/>
<dbReference type="Proteomes" id="UP000031014">
    <property type="component" value="Unassembled WGS sequence"/>
</dbReference>
<dbReference type="PROSITE" id="PS51257">
    <property type="entry name" value="PROKAR_LIPOPROTEIN"/>
    <property type="match status" value="1"/>
</dbReference>
<protein>
    <submittedName>
        <fullName evidence="1">Putative sugar binding secreted protein</fullName>
    </submittedName>
</protein>
<dbReference type="STRING" id="1321606.SAMD00020551_0477"/>
<name>A0A0A8WXF1_MESS1</name>
<accession>A0A0A8WXF1</accession>
<dbReference type="InterPro" id="IPR050490">
    <property type="entry name" value="Bact_solute-bd_prot1"/>
</dbReference>
<gene>
    <name evidence="1" type="ORF">SAMD00020551_0477</name>
</gene>
<reference evidence="1 2" key="1">
    <citation type="submission" date="2013-06" db="EMBL/GenBank/DDBJ databases">
        <title>Whole genome shotgun sequence of Bacillus selenatarsenatis SF-1.</title>
        <authorList>
            <person name="Kuroda M."/>
            <person name="Sei K."/>
            <person name="Yamashita M."/>
            <person name="Ike M."/>
        </authorList>
    </citation>
    <scope>NUCLEOTIDE SEQUENCE [LARGE SCALE GENOMIC DNA]</scope>
    <source>
        <strain evidence="1 2">SF-1</strain>
    </source>
</reference>
<dbReference type="Pfam" id="PF13416">
    <property type="entry name" value="SBP_bac_8"/>
    <property type="match status" value="1"/>
</dbReference>
<dbReference type="InterPro" id="IPR006059">
    <property type="entry name" value="SBP"/>
</dbReference>
<organism evidence="1 2">
    <name type="scientific">Mesobacillus selenatarsenatis (strain DSM 18680 / JCM 14380 / FERM P-15431 / SF-1)</name>
    <dbReference type="NCBI Taxonomy" id="1321606"/>
    <lineage>
        <taxon>Bacteria</taxon>
        <taxon>Bacillati</taxon>
        <taxon>Bacillota</taxon>
        <taxon>Bacilli</taxon>
        <taxon>Bacillales</taxon>
        <taxon>Bacillaceae</taxon>
        <taxon>Mesobacillus</taxon>
    </lineage>
</organism>
<keyword evidence="2" id="KW-1185">Reference proteome</keyword>
<dbReference type="Gene3D" id="3.40.190.10">
    <property type="entry name" value="Periplasmic binding protein-like II"/>
    <property type="match status" value="1"/>
</dbReference>
<dbReference type="PANTHER" id="PTHR43649">
    <property type="entry name" value="ARABINOSE-BINDING PROTEIN-RELATED"/>
    <property type="match status" value="1"/>
</dbReference>
<sequence length="426" mass="47333">MKKFVSMLTAGALALSLVGCSDSNEKASSGKSGSDEKVTLDFWVFGSTGYQKLIDEYQKDHPNVKIKLNEGELNDMHNNLFTSISAGSGAPDIAMIEVSQMEKFKEASERFYNLKEYGADEYEKNFLDWKWQQGQSVDGSFQMGFPTDIGPTAMFYRTDVLEAAGLPTKPEELSAKLNTWEDFYEMAKTVKEKTGKPMSDSPELVFNALRDQQSEHYFNEKDELIIQESVKDAYDYTAKMIQEGLVGKNSLWTPEWGSAMADGSYAVMPGAPAWMMGVVKGNAPDAGGKWSLTNIPEGAGNWGGSFLTVPKESKHPEEAVEFISWLTSPESQLKSFNDMGLFPSTPDVYENEDFLGTTDEYFSGQPTAKIFAEAAKSVKPVYMGKNYAIVNTEILTALTNVATKKADPEKEWNKAVERIEKQIGRQ</sequence>
<comment type="caution">
    <text evidence="1">The sequence shown here is derived from an EMBL/GenBank/DDBJ whole genome shotgun (WGS) entry which is preliminary data.</text>
</comment>
<evidence type="ECO:0000313" key="1">
    <source>
        <dbReference type="EMBL" id="GAM12345.1"/>
    </source>
</evidence>
<dbReference type="SUPFAM" id="SSF53850">
    <property type="entry name" value="Periplasmic binding protein-like II"/>
    <property type="match status" value="1"/>
</dbReference>
<dbReference type="AlphaFoldDB" id="A0A0A8WXF1"/>
<dbReference type="EMBL" id="BASE01000012">
    <property type="protein sequence ID" value="GAM12345.1"/>
    <property type="molecule type" value="Genomic_DNA"/>
</dbReference>
<dbReference type="RefSeq" id="WP_041964305.1">
    <property type="nucleotide sequence ID" value="NZ_BASE01000012.1"/>
</dbReference>
<dbReference type="OrthoDB" id="9768630at2"/>